<evidence type="ECO:0000313" key="2">
    <source>
        <dbReference type="Proteomes" id="UP000624701"/>
    </source>
</evidence>
<dbReference type="RefSeq" id="WP_308694049.1">
    <property type="nucleotide sequence ID" value="NZ_BMDQ01000001.1"/>
</dbReference>
<dbReference type="EMBL" id="BMDQ01000001">
    <property type="protein sequence ID" value="GGI56483.1"/>
    <property type="molecule type" value="Genomic_DNA"/>
</dbReference>
<organism evidence="1 2">
    <name type="scientific">Winogradskyella haliclonae</name>
    <dbReference type="NCBI Taxonomy" id="2048558"/>
    <lineage>
        <taxon>Bacteria</taxon>
        <taxon>Pseudomonadati</taxon>
        <taxon>Bacteroidota</taxon>
        <taxon>Flavobacteriia</taxon>
        <taxon>Flavobacteriales</taxon>
        <taxon>Flavobacteriaceae</taxon>
        <taxon>Winogradskyella</taxon>
    </lineage>
</organism>
<accession>A0ABQ2C026</accession>
<gene>
    <name evidence="1" type="ORF">GCM10011444_07920</name>
</gene>
<comment type="caution">
    <text evidence="1">The sequence shown here is derived from an EMBL/GenBank/DDBJ whole genome shotgun (WGS) entry which is preliminary data.</text>
</comment>
<evidence type="ECO:0008006" key="3">
    <source>
        <dbReference type="Google" id="ProtNLM"/>
    </source>
</evidence>
<proteinExistence type="predicted"/>
<dbReference type="Proteomes" id="UP000624701">
    <property type="component" value="Unassembled WGS sequence"/>
</dbReference>
<keyword evidence="2" id="KW-1185">Reference proteome</keyword>
<protein>
    <recommendedName>
        <fullName evidence="3">DUF2007 domain-containing protein</fullName>
    </recommendedName>
</protein>
<evidence type="ECO:0000313" key="1">
    <source>
        <dbReference type="EMBL" id="GGI56483.1"/>
    </source>
</evidence>
<reference evidence="2" key="1">
    <citation type="journal article" date="2019" name="Int. J. Syst. Evol. Microbiol.">
        <title>The Global Catalogue of Microorganisms (GCM) 10K type strain sequencing project: providing services to taxonomists for standard genome sequencing and annotation.</title>
        <authorList>
            <consortium name="The Broad Institute Genomics Platform"/>
            <consortium name="The Broad Institute Genome Sequencing Center for Infectious Disease"/>
            <person name="Wu L."/>
            <person name="Ma J."/>
        </authorList>
    </citation>
    <scope>NUCLEOTIDE SEQUENCE [LARGE SCALE GENOMIC DNA]</scope>
    <source>
        <strain evidence="2">CCM 8681</strain>
    </source>
</reference>
<name>A0ABQ2C026_9FLAO</name>
<sequence>MIEKTFVTIAKYQYSSEAQIAKGRLEADGIKVFLADNLTIDTDPLVSNAIGGVKLKVYTEDELEARKILKSIKAYSLDNNGQPIECPNCKQHHVELFSSIDSFKSLLAFLFGILTFTLPFHTRYKYVCEDCKSEFPVKKEYPFKGKRI</sequence>